<comment type="similarity">
    <text evidence="1">Belongs to the acetyltransferase family. RimI subfamily.</text>
</comment>
<dbReference type="GO" id="GO:0008080">
    <property type="term" value="F:N-acetyltransferase activity"/>
    <property type="evidence" value="ECO:0007669"/>
    <property type="project" value="InterPro"/>
</dbReference>
<dbReference type="NCBIfam" id="TIGR01575">
    <property type="entry name" value="rimI"/>
    <property type="match status" value="1"/>
</dbReference>
<evidence type="ECO:0000256" key="4">
    <source>
        <dbReference type="ARBA" id="ARBA00023315"/>
    </source>
</evidence>
<dbReference type="PROSITE" id="PS51186">
    <property type="entry name" value="GNAT"/>
    <property type="match status" value="1"/>
</dbReference>
<gene>
    <name evidence="6" type="primary">rimI</name>
    <name evidence="6" type="ORF">ENQ87_12065</name>
</gene>
<dbReference type="CDD" id="cd04301">
    <property type="entry name" value="NAT_SF"/>
    <property type="match status" value="1"/>
</dbReference>
<dbReference type="PANTHER" id="PTHR43420">
    <property type="entry name" value="ACETYLTRANSFERASE"/>
    <property type="match status" value="1"/>
</dbReference>
<evidence type="ECO:0000256" key="1">
    <source>
        <dbReference type="ARBA" id="ARBA00005395"/>
    </source>
</evidence>
<dbReference type="Pfam" id="PF00583">
    <property type="entry name" value="Acetyltransf_1"/>
    <property type="match status" value="1"/>
</dbReference>
<dbReference type="InterPro" id="IPR006464">
    <property type="entry name" value="AcTrfase_RimI/Ard1"/>
</dbReference>
<evidence type="ECO:0000256" key="2">
    <source>
        <dbReference type="ARBA" id="ARBA00022490"/>
    </source>
</evidence>
<organism evidence="6">
    <name type="scientific">Geobacter metallireducens</name>
    <dbReference type="NCBI Taxonomy" id="28232"/>
    <lineage>
        <taxon>Bacteria</taxon>
        <taxon>Pseudomonadati</taxon>
        <taxon>Thermodesulfobacteriota</taxon>
        <taxon>Desulfuromonadia</taxon>
        <taxon>Geobacterales</taxon>
        <taxon>Geobacteraceae</taxon>
        <taxon>Geobacter</taxon>
    </lineage>
</organism>
<evidence type="ECO:0000313" key="6">
    <source>
        <dbReference type="EMBL" id="HEN43080.1"/>
    </source>
</evidence>
<dbReference type="EMBL" id="DSOV01000054">
    <property type="protein sequence ID" value="HEN43080.1"/>
    <property type="molecule type" value="Genomic_DNA"/>
</dbReference>
<dbReference type="InterPro" id="IPR016181">
    <property type="entry name" value="Acyl_CoA_acyltransferase"/>
</dbReference>
<dbReference type="InterPro" id="IPR050680">
    <property type="entry name" value="YpeA/RimI_acetyltransf"/>
</dbReference>
<dbReference type="InterPro" id="IPR000182">
    <property type="entry name" value="GNAT_dom"/>
</dbReference>
<dbReference type="SUPFAM" id="SSF55729">
    <property type="entry name" value="Acyl-CoA N-acyltransferases (Nat)"/>
    <property type="match status" value="1"/>
</dbReference>
<dbReference type="AlphaFoldDB" id="A0A831UE94"/>
<reference evidence="6" key="1">
    <citation type="journal article" date="2020" name="mSystems">
        <title>Genome- and Community-Level Interaction Insights into Carbon Utilization and Element Cycling Functions of Hydrothermarchaeota in Hydrothermal Sediment.</title>
        <authorList>
            <person name="Zhou Z."/>
            <person name="Liu Y."/>
            <person name="Xu W."/>
            <person name="Pan J."/>
            <person name="Luo Z.H."/>
            <person name="Li M."/>
        </authorList>
    </citation>
    <scope>NUCLEOTIDE SEQUENCE [LARGE SCALE GENOMIC DNA]</scope>
    <source>
        <strain evidence="6">SpSt-349</strain>
    </source>
</reference>
<dbReference type="Gene3D" id="3.40.630.30">
    <property type="match status" value="1"/>
</dbReference>
<accession>A0A831UE94</accession>
<keyword evidence="3 6" id="KW-0808">Transferase</keyword>
<evidence type="ECO:0000256" key="3">
    <source>
        <dbReference type="ARBA" id="ARBA00022679"/>
    </source>
</evidence>
<name>A0A831UE94_GEOME</name>
<evidence type="ECO:0000259" key="5">
    <source>
        <dbReference type="PROSITE" id="PS51186"/>
    </source>
</evidence>
<feature type="domain" description="N-acetyltransferase" evidence="5">
    <location>
        <begin position="7"/>
        <end position="151"/>
    </location>
</feature>
<keyword evidence="2" id="KW-0963">Cytoplasm</keyword>
<sequence>MGVSDALTIHQMTSGDLDEVTAIESASFPRPWTREHFIAELNSPRSYPLVARTADGMVAGYICPTLVLDEGEILDVAVRLDCRGKGVGAALVRRALDDLAARGARVVCLEVRVSNLPAVALYRRLGFRETGRRRGYYENGEDAILMEHTIDDSEGRADAV</sequence>
<keyword evidence="4" id="KW-0012">Acyltransferase</keyword>
<dbReference type="PANTHER" id="PTHR43420:SF12">
    <property type="entry name" value="N-ACETYLTRANSFERASE DOMAIN-CONTAINING PROTEIN"/>
    <property type="match status" value="1"/>
</dbReference>
<comment type="caution">
    <text evidence="6">The sequence shown here is derived from an EMBL/GenBank/DDBJ whole genome shotgun (WGS) entry which is preliminary data.</text>
</comment>
<protein>
    <submittedName>
        <fullName evidence="6">Ribosomal-protein-alanine N-acetyltransferase</fullName>
    </submittedName>
</protein>
<proteinExistence type="inferred from homology"/>